<dbReference type="InterPro" id="IPR002925">
    <property type="entry name" value="Dienelactn_hydro"/>
</dbReference>
<sequence>MSKPNVSITTPQHTLDAYLATPEGEGPWPGVVIIHDIFGLTPVATGHADWLASEGFMAIAPDLYSWGGTLKCVKATMSDMLKGEGAAFDDIDTVRQWLSDQAGCSGQIGVIGFCMGGGFCLLLASGHDFQASAPNYGMLPKQELEDVLRGACPVIASYAGKDKQLQGAAAKIEAALVSNGVPHDVKEYPEAYHSFMDDHHTLVPRILGKLLALRFNEKDAADARSRISAFFRDHLAA</sequence>
<dbReference type="Gene3D" id="3.40.50.1820">
    <property type="entry name" value="alpha/beta hydrolase"/>
    <property type="match status" value="1"/>
</dbReference>
<dbReference type="SUPFAM" id="SSF53474">
    <property type="entry name" value="alpha/beta-Hydrolases"/>
    <property type="match status" value="1"/>
</dbReference>
<dbReference type="OrthoDB" id="9787933at2"/>
<name>A0A4Z0M8J9_9GAMM</name>
<proteinExistence type="predicted"/>
<gene>
    <name evidence="2" type="ORF">E4634_02115</name>
</gene>
<evidence type="ECO:0000313" key="2">
    <source>
        <dbReference type="EMBL" id="TGD75698.1"/>
    </source>
</evidence>
<accession>A0A4Z0M8J9</accession>
<comment type="caution">
    <text evidence="2">The sequence shown here is derived from an EMBL/GenBank/DDBJ whole genome shotgun (WGS) entry which is preliminary data.</text>
</comment>
<dbReference type="GO" id="GO:0016787">
    <property type="term" value="F:hydrolase activity"/>
    <property type="evidence" value="ECO:0007669"/>
    <property type="project" value="UniProtKB-KW"/>
</dbReference>
<dbReference type="RefSeq" id="WP_135440950.1">
    <property type="nucleotide sequence ID" value="NZ_SRLE01000002.1"/>
</dbReference>
<dbReference type="InterPro" id="IPR051049">
    <property type="entry name" value="Dienelactone_hydrolase-like"/>
</dbReference>
<reference evidence="2 3" key="1">
    <citation type="submission" date="2019-04" db="EMBL/GenBank/DDBJ databases">
        <title>Taxonomy of novel Haliea sp. from mangrove soil of West Coast of India.</title>
        <authorList>
            <person name="Verma A."/>
            <person name="Kumar P."/>
            <person name="Krishnamurthi S."/>
        </authorList>
    </citation>
    <scope>NUCLEOTIDE SEQUENCE [LARGE SCALE GENOMIC DNA]</scope>
    <source>
        <strain evidence="2 3">SAOS-164</strain>
    </source>
</reference>
<organism evidence="2 3">
    <name type="scientific">Mangrovimicrobium sediminis</name>
    <dbReference type="NCBI Taxonomy" id="2562682"/>
    <lineage>
        <taxon>Bacteria</taxon>
        <taxon>Pseudomonadati</taxon>
        <taxon>Pseudomonadota</taxon>
        <taxon>Gammaproteobacteria</taxon>
        <taxon>Cellvibrionales</taxon>
        <taxon>Halieaceae</taxon>
        <taxon>Mangrovimicrobium</taxon>
    </lineage>
</organism>
<feature type="domain" description="Dienelactone hydrolase" evidence="1">
    <location>
        <begin position="15"/>
        <end position="234"/>
    </location>
</feature>
<evidence type="ECO:0000259" key="1">
    <source>
        <dbReference type="Pfam" id="PF01738"/>
    </source>
</evidence>
<dbReference type="AlphaFoldDB" id="A0A4Z0M8J9"/>
<keyword evidence="2" id="KW-0378">Hydrolase</keyword>
<dbReference type="PANTHER" id="PTHR46623">
    <property type="entry name" value="CARBOXYMETHYLENEBUTENOLIDASE-RELATED"/>
    <property type="match status" value="1"/>
</dbReference>
<dbReference type="PANTHER" id="PTHR46623:SF6">
    <property type="entry name" value="ALPHA_BETA-HYDROLASES SUPERFAMILY PROTEIN"/>
    <property type="match status" value="1"/>
</dbReference>
<dbReference type="Proteomes" id="UP000298050">
    <property type="component" value="Unassembled WGS sequence"/>
</dbReference>
<dbReference type="Pfam" id="PF01738">
    <property type="entry name" value="DLH"/>
    <property type="match status" value="1"/>
</dbReference>
<protein>
    <submittedName>
        <fullName evidence="2">Dienelactone hydrolase family protein</fullName>
    </submittedName>
</protein>
<keyword evidence="3" id="KW-1185">Reference proteome</keyword>
<dbReference type="InterPro" id="IPR029058">
    <property type="entry name" value="AB_hydrolase_fold"/>
</dbReference>
<evidence type="ECO:0000313" key="3">
    <source>
        <dbReference type="Proteomes" id="UP000298050"/>
    </source>
</evidence>
<dbReference type="EMBL" id="SRLE01000002">
    <property type="protein sequence ID" value="TGD75698.1"/>
    <property type="molecule type" value="Genomic_DNA"/>
</dbReference>